<evidence type="ECO:0000256" key="4">
    <source>
        <dbReference type="RuleBase" id="RU362026"/>
    </source>
</evidence>
<dbReference type="PRINTS" id="PR00508">
    <property type="entry name" value="S21N4MTFRASE"/>
</dbReference>
<dbReference type="PANTHER" id="PTHR13370:SF3">
    <property type="entry name" value="TRNA (GUANINE(10)-N2)-METHYLTRANSFERASE HOMOLOG"/>
    <property type="match status" value="1"/>
</dbReference>
<dbReference type="Proteomes" id="UP000176952">
    <property type="component" value="Unassembled WGS sequence"/>
</dbReference>
<dbReference type="InterPro" id="IPR002941">
    <property type="entry name" value="DNA_methylase_N4/N6"/>
</dbReference>
<dbReference type="GO" id="GO:0003677">
    <property type="term" value="F:DNA binding"/>
    <property type="evidence" value="ECO:0007669"/>
    <property type="project" value="InterPro"/>
</dbReference>
<keyword evidence="3" id="KW-0808">Transferase</keyword>
<proteinExistence type="inferred from homology"/>
<dbReference type="STRING" id="1798542.A3F54_02905"/>
<evidence type="ECO:0000313" key="6">
    <source>
        <dbReference type="EMBL" id="OGY85336.1"/>
    </source>
</evidence>
<reference evidence="6 7" key="1">
    <citation type="journal article" date="2016" name="Nat. Commun.">
        <title>Thousands of microbial genomes shed light on interconnected biogeochemical processes in an aquifer system.</title>
        <authorList>
            <person name="Anantharaman K."/>
            <person name="Brown C.T."/>
            <person name="Hug L.A."/>
            <person name="Sharon I."/>
            <person name="Castelle C.J."/>
            <person name="Probst A.J."/>
            <person name="Thomas B.C."/>
            <person name="Singh A."/>
            <person name="Wilkins M.J."/>
            <person name="Karaoz U."/>
            <person name="Brodie E.L."/>
            <person name="Williams K.H."/>
            <person name="Hubbard S.S."/>
            <person name="Banfield J.F."/>
        </authorList>
    </citation>
    <scope>NUCLEOTIDE SEQUENCE [LARGE SCALE GENOMIC DNA]</scope>
</reference>
<gene>
    <name evidence="6" type="ORF">A3F54_02905</name>
</gene>
<dbReference type="InterPro" id="IPR002052">
    <property type="entry name" value="DNA_methylase_N6_adenine_CS"/>
</dbReference>
<protein>
    <recommendedName>
        <fullName evidence="4">Methyltransferase</fullName>
        <ecNumber evidence="4">2.1.1.-</ecNumber>
    </recommendedName>
</protein>
<dbReference type="AlphaFoldDB" id="A0A1G2B9F8"/>
<dbReference type="GO" id="GO:0009007">
    <property type="term" value="F:site-specific DNA-methyltransferase (adenine-specific) activity"/>
    <property type="evidence" value="ECO:0007669"/>
    <property type="project" value="TreeGrafter"/>
</dbReference>
<dbReference type="PROSITE" id="PS00092">
    <property type="entry name" value="N6_MTASE"/>
    <property type="match status" value="1"/>
</dbReference>
<comment type="similarity">
    <text evidence="1 4">Belongs to the N(4)/N(6)-methyltransferase family.</text>
</comment>
<feature type="domain" description="DNA methylase N-4/N-6" evidence="5">
    <location>
        <begin position="32"/>
        <end position="253"/>
    </location>
</feature>
<evidence type="ECO:0000256" key="1">
    <source>
        <dbReference type="ARBA" id="ARBA00006594"/>
    </source>
</evidence>
<accession>A0A1G2B9F8</accession>
<dbReference type="GO" id="GO:0008170">
    <property type="term" value="F:N-methyltransferase activity"/>
    <property type="evidence" value="ECO:0007669"/>
    <property type="project" value="InterPro"/>
</dbReference>
<dbReference type="EMBL" id="MHKD01000002">
    <property type="protein sequence ID" value="OGY85336.1"/>
    <property type="molecule type" value="Genomic_DNA"/>
</dbReference>
<evidence type="ECO:0000256" key="2">
    <source>
        <dbReference type="ARBA" id="ARBA00022603"/>
    </source>
</evidence>
<evidence type="ECO:0000259" key="5">
    <source>
        <dbReference type="Pfam" id="PF01555"/>
    </source>
</evidence>
<dbReference type="InterPro" id="IPR029063">
    <property type="entry name" value="SAM-dependent_MTases_sf"/>
</dbReference>
<name>A0A1G2B9F8_9BACT</name>
<dbReference type="PANTHER" id="PTHR13370">
    <property type="entry name" value="RNA METHYLASE-RELATED"/>
    <property type="match status" value="1"/>
</dbReference>
<keyword evidence="2 6" id="KW-0489">Methyltransferase</keyword>
<dbReference type="Gene3D" id="3.40.50.150">
    <property type="entry name" value="Vaccinia Virus protein VP39"/>
    <property type="match status" value="1"/>
</dbReference>
<organism evidence="6 7">
    <name type="scientific">Candidatus Kerfeldbacteria bacterium RIFCSPHIGHO2_12_FULL_48_17</name>
    <dbReference type="NCBI Taxonomy" id="1798542"/>
    <lineage>
        <taxon>Bacteria</taxon>
        <taxon>Candidatus Kerfeldiibacteriota</taxon>
    </lineage>
</organism>
<dbReference type="SUPFAM" id="SSF53335">
    <property type="entry name" value="S-adenosyl-L-methionine-dependent methyltransferases"/>
    <property type="match status" value="1"/>
</dbReference>
<dbReference type="Pfam" id="PF01555">
    <property type="entry name" value="N6_N4_Mtase"/>
    <property type="match status" value="1"/>
</dbReference>
<dbReference type="GO" id="GO:0032259">
    <property type="term" value="P:methylation"/>
    <property type="evidence" value="ECO:0007669"/>
    <property type="project" value="UniProtKB-KW"/>
</dbReference>
<dbReference type="EC" id="2.1.1.-" evidence="4"/>
<sequence>MMKPYYQKPGFYLYHGDSLEVLSEMKAESFGMIFSDPPYNLSNGGFTVHAGKRVSVDKGKWDKSKGFNDDYKFHYKWLGSCKRMLQKNGTLWVSGTYHSIYQCGHALQALGYHILNDIAWFKPNAAPNLSCRFFTASHETLIWARKDKKGKHVFNYQEMKNGNWSEDFIKKSNKQMRSVWSVNTPKSWEKKFGKHPTQKPMDLLKRIILASTNKSDWVLDPFTGSSTTGIAAYMAGRKFVGIDTEKKYLDLSIKRFEDVTRGSKSLQRKSPVIKKIKHVQQELVRV</sequence>
<evidence type="ECO:0000313" key="7">
    <source>
        <dbReference type="Proteomes" id="UP000176952"/>
    </source>
</evidence>
<evidence type="ECO:0000256" key="3">
    <source>
        <dbReference type="ARBA" id="ARBA00022679"/>
    </source>
</evidence>
<dbReference type="GO" id="GO:0005737">
    <property type="term" value="C:cytoplasm"/>
    <property type="evidence" value="ECO:0007669"/>
    <property type="project" value="TreeGrafter"/>
</dbReference>
<dbReference type="InterPro" id="IPR001091">
    <property type="entry name" value="RM_Methyltransferase"/>
</dbReference>
<comment type="caution">
    <text evidence="6">The sequence shown here is derived from an EMBL/GenBank/DDBJ whole genome shotgun (WGS) entry which is preliminary data.</text>
</comment>